<proteinExistence type="predicted"/>
<sequence length="182" mass="20060">MNDQRVLQDLTDRLAWIQRGERVLKDQLHVAARLAQLGLVQIADIFPLEPDLTVRWLDQAEDAAAGRRLAAAGFANNTDGFARIDGQVDPVDCPDYFFFVEKSLLAREMLGQCLHFQQWLGHCASSSPYSQQRHFCVSEMVNNSGFLFRQISIASGQRGAKRHPAGISCSSGTAPGIASNLS</sequence>
<dbReference type="EMBL" id="AYJU01000013">
    <property type="protein sequence ID" value="EST55134.1"/>
    <property type="molecule type" value="Genomic_DNA"/>
</dbReference>
<dbReference type="STRING" id="1408254.T458_08575"/>
<reference evidence="1 2" key="1">
    <citation type="journal article" date="2014" name="Genome Announc.">
        <title>Draft Genome Sequence of Brevibacillus panacihumi Strain W25, a Halotolerant Hydrocarbon-Degrading Bacterium.</title>
        <authorList>
            <person name="Wang X."/>
            <person name="Jin D."/>
            <person name="Zhou L."/>
            <person name="Wu L."/>
            <person name="An W."/>
            <person name="Chen Y."/>
            <person name="Zhao L."/>
        </authorList>
    </citation>
    <scope>NUCLEOTIDE SEQUENCE [LARGE SCALE GENOMIC DNA]</scope>
    <source>
        <strain evidence="1 2">W25</strain>
    </source>
</reference>
<keyword evidence="2" id="KW-1185">Reference proteome</keyword>
<name>V6M9D9_9BACL</name>
<protein>
    <submittedName>
        <fullName evidence="1">Uncharacterized protein</fullName>
    </submittedName>
</protein>
<evidence type="ECO:0000313" key="2">
    <source>
        <dbReference type="Proteomes" id="UP000017973"/>
    </source>
</evidence>
<gene>
    <name evidence="1" type="ORF">T458_08575</name>
</gene>
<evidence type="ECO:0000313" key="1">
    <source>
        <dbReference type="EMBL" id="EST55134.1"/>
    </source>
</evidence>
<dbReference type="AntiFam" id="ANF00095">
    <property type="entry name" value="Shadow ORF (opposite ABC transporters)"/>
</dbReference>
<dbReference type="AlphaFoldDB" id="V6M9D9"/>
<dbReference type="Proteomes" id="UP000017973">
    <property type="component" value="Unassembled WGS sequence"/>
</dbReference>
<comment type="caution">
    <text evidence="1">The sequence shown here is derived from an EMBL/GenBank/DDBJ whole genome shotgun (WGS) entry which is preliminary data.</text>
</comment>
<accession>V6M9D9</accession>
<organism evidence="1 2">
    <name type="scientific">Brevibacillus panacihumi W25</name>
    <dbReference type="NCBI Taxonomy" id="1408254"/>
    <lineage>
        <taxon>Bacteria</taxon>
        <taxon>Bacillati</taxon>
        <taxon>Bacillota</taxon>
        <taxon>Bacilli</taxon>
        <taxon>Bacillales</taxon>
        <taxon>Paenibacillaceae</taxon>
        <taxon>Brevibacillus</taxon>
    </lineage>
</organism>
<dbReference type="HOGENOM" id="CLU_1479396_0_0_9"/>